<dbReference type="InterPro" id="IPR026003">
    <property type="entry name" value="Cohesin_HEAT"/>
</dbReference>
<dbReference type="eggNOG" id="COG1413">
    <property type="taxonomic scope" value="Bacteria"/>
</dbReference>
<protein>
    <submittedName>
        <fullName evidence="2">HEAT domain containing protein</fullName>
    </submittedName>
</protein>
<dbReference type="STRING" id="521045.Kole_1948"/>
<accession>C5CGW0</accession>
<reference evidence="2 3" key="2">
    <citation type="journal article" date="2011" name="J. Bacteriol.">
        <title>Genome Sequence of Kosmotoga olearia Strain TBF 19.5.1, a Thermophilic Bacterium with a Wide Growth Temperature Range, Isolated from the Troll B Oil Platform in the North Sea.</title>
        <authorList>
            <person name="Swithers K.S."/>
            <person name="Dipippo J.L."/>
            <person name="Bruce D.C."/>
            <person name="Detter C."/>
            <person name="Tapia R."/>
            <person name="Han S."/>
            <person name="Goodwin L.A."/>
            <person name="Han J."/>
            <person name="Woyke T."/>
            <person name="Pitluck S."/>
            <person name="Pennacchio L."/>
            <person name="Nolan M."/>
            <person name="Mikhailova N."/>
            <person name="Land M.L."/>
            <person name="Nesbo C.L."/>
            <person name="Gogarten J.P."/>
            <person name="Noll K.M."/>
        </authorList>
    </citation>
    <scope>NUCLEOTIDE SEQUENCE [LARGE SCALE GENOMIC DNA]</scope>
    <source>
        <strain evidence="3">ATCC BAA-1733 / DSM 21960 / TBF 19.5.1</strain>
    </source>
</reference>
<dbReference type="SUPFAM" id="SSF48371">
    <property type="entry name" value="ARM repeat"/>
    <property type="match status" value="1"/>
</dbReference>
<evidence type="ECO:0000313" key="2">
    <source>
        <dbReference type="EMBL" id="ACR80629.1"/>
    </source>
</evidence>
<dbReference type="Pfam" id="PF02985">
    <property type="entry name" value="HEAT"/>
    <property type="match status" value="1"/>
</dbReference>
<proteinExistence type="predicted"/>
<dbReference type="InterPro" id="IPR000357">
    <property type="entry name" value="HEAT"/>
</dbReference>
<reference evidence="2 3" key="1">
    <citation type="submission" date="2009-06" db="EMBL/GenBank/DDBJ databases">
        <title>Complete sequence of Thermotogales bacterium TBF 19.5.1.</title>
        <authorList>
            <consortium name="US DOE Joint Genome Institute"/>
            <person name="Lucas S."/>
            <person name="Copeland A."/>
            <person name="Lapidus A."/>
            <person name="Glavina del Rio T."/>
            <person name="Tice H."/>
            <person name="Bruce D."/>
            <person name="Goodwin L."/>
            <person name="Pitluck S."/>
            <person name="Chertkov O."/>
            <person name="Brettin T."/>
            <person name="Detter J.C."/>
            <person name="Han C."/>
            <person name="Schmutz J."/>
            <person name="Larimer F."/>
            <person name="Land M."/>
            <person name="Hauser L."/>
            <person name="Kyrpides N."/>
            <person name="Ovchinnikova G."/>
            <person name="Noll K."/>
        </authorList>
    </citation>
    <scope>NUCLEOTIDE SEQUENCE [LARGE SCALE GENOMIC DNA]</scope>
    <source>
        <strain evidence="3">ATCC BAA-1733 / DSM 21960 / TBF 19.5.1</strain>
    </source>
</reference>
<evidence type="ECO:0000313" key="3">
    <source>
        <dbReference type="Proteomes" id="UP000002382"/>
    </source>
</evidence>
<organism evidence="2 3">
    <name type="scientific">Kosmotoga olearia (strain ATCC BAA-1733 / DSM 21960 / TBF 19.5.1)</name>
    <dbReference type="NCBI Taxonomy" id="521045"/>
    <lineage>
        <taxon>Bacteria</taxon>
        <taxon>Thermotogati</taxon>
        <taxon>Thermotogota</taxon>
        <taxon>Thermotogae</taxon>
        <taxon>Kosmotogales</taxon>
        <taxon>Kosmotogaceae</taxon>
        <taxon>Kosmotoga</taxon>
    </lineage>
</organism>
<dbReference type="PANTHER" id="PTHR12697">
    <property type="entry name" value="PBS LYASE HEAT-LIKE PROTEIN"/>
    <property type="match status" value="1"/>
</dbReference>
<dbReference type="GO" id="GO:0016491">
    <property type="term" value="F:oxidoreductase activity"/>
    <property type="evidence" value="ECO:0007669"/>
    <property type="project" value="TreeGrafter"/>
</dbReference>
<dbReference type="InterPro" id="IPR011989">
    <property type="entry name" value="ARM-like"/>
</dbReference>
<evidence type="ECO:0000256" key="1">
    <source>
        <dbReference type="ARBA" id="ARBA00022737"/>
    </source>
</evidence>
<name>C5CGW0_KOSOT</name>
<dbReference type="HOGENOM" id="CLU_684628_0_0_0"/>
<dbReference type="KEGG" id="kol:Kole_1948"/>
<dbReference type="AlphaFoldDB" id="C5CGW0"/>
<sequence>MASKELRMILNALEDEIQGRRELHLSEMLKSPSAFIRAKAIRESATSEVVLEDVEKYLEDESPAVRKAAIEYLAKTGTDDMAIVRALEDPSETVRTTAVKYIVELGLLDDELKEKIAKEPSQRVRKAFVETMIKTDASFEELKTFENDPSNEIKTMLEVYKGHIPLEEQAMLKLPKKLRKVAIALKVQKIGEKESELLWEKINEFSHPELKTACIEILGKFPPEMVSDKLRKLMDSEDPKIAVAATRVYGKELGYDESLLGIAEKFIDSVDEELRLMGARILKKLSEPAMVGILRNALNDPSDKVRATVIDALASMLDYSIEEDVKIALLSTSTRLKKSGLRATKRLKLLTLGDHVVRIIANKKEERSVRILAVGVAGFLKITDALVELEKIINTTTNDGKLRLSAAKAMARIAPQRLLELFNMG</sequence>
<dbReference type="Gene3D" id="1.25.10.10">
    <property type="entry name" value="Leucine-rich Repeat Variant"/>
    <property type="match status" value="2"/>
</dbReference>
<dbReference type="Pfam" id="PF12765">
    <property type="entry name" value="Cohesin_HEAT"/>
    <property type="match status" value="1"/>
</dbReference>
<dbReference type="InterPro" id="IPR016024">
    <property type="entry name" value="ARM-type_fold"/>
</dbReference>
<dbReference type="OrthoDB" id="41772at2"/>
<dbReference type="EMBL" id="CP001634">
    <property type="protein sequence ID" value="ACR80629.1"/>
    <property type="molecule type" value="Genomic_DNA"/>
</dbReference>
<keyword evidence="1" id="KW-0677">Repeat</keyword>
<keyword evidence="3" id="KW-1185">Reference proteome</keyword>
<dbReference type="RefSeq" id="WP_015869272.1">
    <property type="nucleotide sequence ID" value="NC_012785.1"/>
</dbReference>
<dbReference type="Proteomes" id="UP000002382">
    <property type="component" value="Chromosome"/>
</dbReference>
<dbReference type="PANTHER" id="PTHR12697:SF5">
    <property type="entry name" value="DEOXYHYPUSINE HYDROXYLASE"/>
    <property type="match status" value="1"/>
</dbReference>
<gene>
    <name evidence="2" type="ordered locus">Kole_1948</name>
</gene>